<evidence type="ECO:0000256" key="3">
    <source>
        <dbReference type="SAM" id="Phobius"/>
    </source>
</evidence>
<feature type="domain" description="Plant heme peroxidase family profile" evidence="4">
    <location>
        <begin position="31"/>
        <end position="259"/>
    </location>
</feature>
<name>A0A445M3W5_GLYSO</name>
<keyword evidence="3" id="KW-1133">Transmembrane helix</keyword>
<dbReference type="PANTHER" id="PTHR31356:SF38">
    <property type="entry name" value="L-ASCORBATE PEROXIDASE 5, PEROXISOMAL"/>
    <property type="match status" value="1"/>
</dbReference>
<dbReference type="PRINTS" id="PR00458">
    <property type="entry name" value="PEROXIDASE"/>
</dbReference>
<gene>
    <name evidence="5" type="ORF">D0Y65_001740</name>
</gene>
<keyword evidence="1" id="KW-0560">Oxidoreductase</keyword>
<dbReference type="PANTHER" id="PTHR31356">
    <property type="entry name" value="THYLAKOID LUMENAL 29 KDA PROTEIN, CHLOROPLASTIC-RELATED"/>
    <property type="match status" value="1"/>
</dbReference>
<keyword evidence="5" id="KW-0575">Peroxidase</keyword>
<keyword evidence="3" id="KW-0812">Transmembrane</keyword>
<dbReference type="InterPro" id="IPR002207">
    <property type="entry name" value="Peroxidase_I"/>
</dbReference>
<feature type="transmembrane region" description="Helical" evidence="3">
    <location>
        <begin position="273"/>
        <end position="291"/>
    </location>
</feature>
<dbReference type="GO" id="GO:0004601">
    <property type="term" value="F:peroxidase activity"/>
    <property type="evidence" value="ECO:0007669"/>
    <property type="project" value="UniProtKB-KW"/>
</dbReference>
<keyword evidence="3" id="KW-0472">Membrane</keyword>
<evidence type="ECO:0000313" key="5">
    <source>
        <dbReference type="EMBL" id="RZC30302.1"/>
    </source>
</evidence>
<dbReference type="PRINTS" id="PR00459">
    <property type="entry name" value="ASPEROXIDASE"/>
</dbReference>
<evidence type="ECO:0000259" key="4">
    <source>
        <dbReference type="PROSITE" id="PS50873"/>
    </source>
</evidence>
<dbReference type="PROSITE" id="PS50873">
    <property type="entry name" value="PEROXIDASE_4"/>
    <property type="match status" value="1"/>
</dbReference>
<reference evidence="5 6" key="1">
    <citation type="submission" date="2018-09" db="EMBL/GenBank/DDBJ databases">
        <title>A high-quality reference genome of wild soybean provides a powerful tool to mine soybean genomes.</title>
        <authorList>
            <person name="Xie M."/>
            <person name="Chung C.Y.L."/>
            <person name="Li M.-W."/>
            <person name="Wong F.-L."/>
            <person name="Chan T.-F."/>
            <person name="Lam H.-M."/>
        </authorList>
    </citation>
    <scope>NUCLEOTIDE SEQUENCE [LARGE SCALE GENOMIC DNA]</scope>
    <source>
        <strain evidence="6">cv. W05</strain>
        <tissue evidence="5">Hypocotyl of etiolated seedlings</tissue>
    </source>
</reference>
<dbReference type="Pfam" id="PF00141">
    <property type="entry name" value="peroxidase"/>
    <property type="match status" value="1"/>
</dbReference>
<dbReference type="Proteomes" id="UP000289340">
    <property type="component" value="Chromosome 1"/>
</dbReference>
<dbReference type="Gramene" id="XM_028385414.1">
    <property type="protein sequence ID" value="XP_028241215.1"/>
    <property type="gene ID" value="LOC114419669"/>
</dbReference>
<proteinExistence type="inferred from homology"/>
<evidence type="ECO:0000313" key="6">
    <source>
        <dbReference type="Proteomes" id="UP000289340"/>
    </source>
</evidence>
<dbReference type="InterPro" id="IPR044831">
    <property type="entry name" value="Ccp1-like"/>
</dbReference>
<dbReference type="Gene3D" id="1.10.520.10">
    <property type="match status" value="1"/>
</dbReference>
<dbReference type="InterPro" id="IPR002016">
    <property type="entry name" value="Haem_peroxidase"/>
</dbReference>
<dbReference type="GO" id="GO:0009507">
    <property type="term" value="C:chloroplast"/>
    <property type="evidence" value="ECO:0007669"/>
    <property type="project" value="TreeGrafter"/>
</dbReference>
<dbReference type="GO" id="GO:0042744">
    <property type="term" value="P:hydrogen peroxide catabolic process"/>
    <property type="evidence" value="ECO:0007669"/>
    <property type="project" value="TreeGrafter"/>
</dbReference>
<comment type="similarity">
    <text evidence="2">Belongs to the peroxidase family.</text>
</comment>
<dbReference type="SUPFAM" id="SSF48113">
    <property type="entry name" value="Heme-dependent peroxidases"/>
    <property type="match status" value="1"/>
</dbReference>
<evidence type="ECO:0000256" key="2">
    <source>
        <dbReference type="RuleBase" id="RU004241"/>
    </source>
</evidence>
<comment type="caution">
    <text evidence="5">The sequence shown here is derived from an EMBL/GenBank/DDBJ whole genome shotgun (WGS) entry which is preliminary data.</text>
</comment>
<dbReference type="GO" id="GO:0020037">
    <property type="term" value="F:heme binding"/>
    <property type="evidence" value="ECO:0007669"/>
    <property type="project" value="InterPro"/>
</dbReference>
<organism evidence="5 6">
    <name type="scientific">Glycine soja</name>
    <name type="common">Wild soybean</name>
    <dbReference type="NCBI Taxonomy" id="3848"/>
    <lineage>
        <taxon>Eukaryota</taxon>
        <taxon>Viridiplantae</taxon>
        <taxon>Streptophyta</taxon>
        <taxon>Embryophyta</taxon>
        <taxon>Tracheophyta</taxon>
        <taxon>Spermatophyta</taxon>
        <taxon>Magnoliopsida</taxon>
        <taxon>eudicotyledons</taxon>
        <taxon>Gunneridae</taxon>
        <taxon>Pentapetalae</taxon>
        <taxon>rosids</taxon>
        <taxon>fabids</taxon>
        <taxon>Fabales</taxon>
        <taxon>Fabaceae</taxon>
        <taxon>Papilionoideae</taxon>
        <taxon>50 kb inversion clade</taxon>
        <taxon>NPAAA clade</taxon>
        <taxon>indigoferoid/millettioid clade</taxon>
        <taxon>Phaseoleae</taxon>
        <taxon>Glycine</taxon>
        <taxon>Glycine subgen. Soja</taxon>
    </lineage>
</organism>
<dbReference type="EMBL" id="QZWG01000001">
    <property type="protein sequence ID" value="RZC30302.1"/>
    <property type="molecule type" value="Genomic_DNA"/>
</dbReference>
<protein>
    <submittedName>
        <fullName evidence="5">L-ascorbate peroxidase 3</fullName>
    </submittedName>
</protein>
<dbReference type="GO" id="GO:0000302">
    <property type="term" value="P:response to reactive oxygen species"/>
    <property type="evidence" value="ECO:0007669"/>
    <property type="project" value="TreeGrafter"/>
</dbReference>
<accession>A0A445M3W5</accession>
<dbReference type="SMR" id="A0A445M3W5"/>
<evidence type="ECO:0000256" key="1">
    <source>
        <dbReference type="ARBA" id="ARBA00023002"/>
    </source>
</evidence>
<dbReference type="AlphaFoldDB" id="A0A445M3W5"/>
<dbReference type="GO" id="GO:0034599">
    <property type="term" value="P:cellular response to oxidative stress"/>
    <property type="evidence" value="ECO:0007669"/>
    <property type="project" value="InterPro"/>
</dbReference>
<dbReference type="InterPro" id="IPR010255">
    <property type="entry name" value="Haem_peroxidase_sf"/>
</dbReference>
<dbReference type="Gene3D" id="1.10.420.10">
    <property type="entry name" value="Peroxidase, domain 2"/>
    <property type="match status" value="1"/>
</dbReference>
<dbReference type="FunFam" id="1.10.520.10:FF:000032">
    <property type="entry name" value="Peroxidase"/>
    <property type="match status" value="1"/>
</dbReference>
<keyword evidence="6" id="KW-1185">Reference proteome</keyword>
<sequence>MAEPVVDDEYLKEIDKARRELRAFITSNQCAPLMLRLAWNDAATYDARNRAGGPNGSIRTDKELKHEANEGLLKATQLCEHVKAKLKKVSYADLYQLAGVVAIEVSGGPTIEFLPGRKDSMESSAEGLLPDVKQGASIIRNIFSRMGISDDKHIVALCGGLTWGETLKDRSDSKGQWPKDPLKFDNSYYKKILSKDLSSRLPIEDALLTDQSFRRHVEEYSKDENSFFKEYAMSHKKLSELGYNLKKQNQSKVPDEEQNQPKGPYEKLNQHRGLIGIGIVSVVTVILGYLLKRKKNQLKK</sequence>